<dbReference type="PANTHER" id="PTHR12526:SF638">
    <property type="entry name" value="SPORE COAT PROTEIN SA"/>
    <property type="match status" value="1"/>
</dbReference>
<gene>
    <name evidence="2" type="ORF">ACFOOI_16905</name>
</gene>
<reference evidence="3" key="1">
    <citation type="journal article" date="2019" name="Int. J. Syst. Evol. Microbiol.">
        <title>The Global Catalogue of Microorganisms (GCM) 10K type strain sequencing project: providing services to taxonomists for standard genome sequencing and annotation.</title>
        <authorList>
            <consortium name="The Broad Institute Genomics Platform"/>
            <consortium name="The Broad Institute Genome Sequencing Center for Infectious Disease"/>
            <person name="Wu L."/>
            <person name="Ma J."/>
        </authorList>
    </citation>
    <scope>NUCLEOTIDE SEQUENCE [LARGE SCALE GENOMIC DNA]</scope>
    <source>
        <strain evidence="3">CECT 7956</strain>
    </source>
</reference>
<organism evidence="2 3">
    <name type="scientific">Lacihabitans lacunae</name>
    <dbReference type="NCBI Taxonomy" id="1028214"/>
    <lineage>
        <taxon>Bacteria</taxon>
        <taxon>Pseudomonadati</taxon>
        <taxon>Bacteroidota</taxon>
        <taxon>Cytophagia</taxon>
        <taxon>Cytophagales</taxon>
        <taxon>Leadbetterellaceae</taxon>
        <taxon>Lacihabitans</taxon>
    </lineage>
</organism>
<keyword evidence="2" id="KW-0808">Transferase</keyword>
<feature type="domain" description="Glycosyl transferase family 1" evidence="1">
    <location>
        <begin position="177"/>
        <end position="343"/>
    </location>
</feature>
<dbReference type="Proteomes" id="UP001595616">
    <property type="component" value="Unassembled WGS sequence"/>
</dbReference>
<name>A0ABV7Z0F9_9BACT</name>
<evidence type="ECO:0000313" key="3">
    <source>
        <dbReference type="Proteomes" id="UP001595616"/>
    </source>
</evidence>
<dbReference type="GO" id="GO:0016757">
    <property type="term" value="F:glycosyltransferase activity"/>
    <property type="evidence" value="ECO:0007669"/>
    <property type="project" value="UniProtKB-KW"/>
</dbReference>
<dbReference type="EC" id="2.4.-.-" evidence="2"/>
<keyword evidence="3" id="KW-1185">Reference proteome</keyword>
<dbReference type="InterPro" id="IPR001296">
    <property type="entry name" value="Glyco_trans_1"/>
</dbReference>
<keyword evidence="2" id="KW-0328">Glycosyltransferase</keyword>
<comment type="caution">
    <text evidence="2">The sequence shown here is derived from an EMBL/GenBank/DDBJ whole genome shotgun (WGS) entry which is preliminary data.</text>
</comment>
<evidence type="ECO:0000259" key="1">
    <source>
        <dbReference type="Pfam" id="PF00534"/>
    </source>
</evidence>
<dbReference type="Pfam" id="PF00534">
    <property type="entry name" value="Glycos_transf_1"/>
    <property type="match status" value="1"/>
</dbReference>
<evidence type="ECO:0000313" key="2">
    <source>
        <dbReference type="EMBL" id="MFC3812344.1"/>
    </source>
</evidence>
<dbReference type="RefSeq" id="WP_379839214.1">
    <property type="nucleotide sequence ID" value="NZ_JBHRYQ010000001.1"/>
</dbReference>
<protein>
    <submittedName>
        <fullName evidence="2">Glycosyltransferase</fullName>
        <ecNumber evidence="2">2.4.-.-</ecNumber>
    </submittedName>
</protein>
<dbReference type="PANTHER" id="PTHR12526">
    <property type="entry name" value="GLYCOSYLTRANSFERASE"/>
    <property type="match status" value="1"/>
</dbReference>
<dbReference type="EMBL" id="JBHRYQ010000001">
    <property type="protein sequence ID" value="MFC3812344.1"/>
    <property type="molecule type" value="Genomic_DNA"/>
</dbReference>
<sequence>MLLLEKNVKEFCNSRLKYAEFLQHKGYTVAAYIPDTNPELINIIKTKGILVFKYSKIYNLLNLINAIISFKPSIIHSFKFELHVLTVVVNFFSKSKIVLHITGLGYLFSEKGCKYYRVLFMKLVYFILIIKSFKVIFQNEEDRLELRFKGLFYKKYELIKGSGVDLIRFDKRKYNIAEIRKEIIIEENDIFILYVSRLLVQKGILELIEAIEELSFDYPNIKLCVIGSHKLKNNRFIPISIFQKYKNSKKIILKSEINNIEKYFAIADFYVCPSYYREGIPRSSLEALATGLPIISTNIGGCNLTVNNQNGILVEPHSVLELKNAIKNMLKSKFKWDKMGTSSRNLAKKEFANNIIFKQFENTYIS</sequence>
<dbReference type="Gene3D" id="3.40.50.2000">
    <property type="entry name" value="Glycogen Phosphorylase B"/>
    <property type="match status" value="2"/>
</dbReference>
<dbReference type="SUPFAM" id="SSF53756">
    <property type="entry name" value="UDP-Glycosyltransferase/glycogen phosphorylase"/>
    <property type="match status" value="1"/>
</dbReference>
<proteinExistence type="predicted"/>
<accession>A0ABV7Z0F9</accession>